<dbReference type="Pfam" id="PF08817">
    <property type="entry name" value="YukD"/>
    <property type="match status" value="1"/>
</dbReference>
<keyword evidence="3" id="KW-1003">Cell membrane</keyword>
<dbReference type="EMBL" id="SLWS01000001">
    <property type="protein sequence ID" value="TCO65378.1"/>
    <property type="molecule type" value="Genomic_DNA"/>
</dbReference>
<comment type="subcellular location">
    <subcellularLocation>
        <location evidence="1">Cell membrane</location>
        <topology evidence="1">Multi-pass membrane protein</topology>
    </subcellularLocation>
</comment>
<evidence type="ECO:0000256" key="5">
    <source>
        <dbReference type="ARBA" id="ARBA00022989"/>
    </source>
</evidence>
<keyword evidence="4 7" id="KW-0812">Transmembrane</keyword>
<feature type="transmembrane region" description="Helical" evidence="7">
    <location>
        <begin position="234"/>
        <end position="253"/>
    </location>
</feature>
<dbReference type="AlphaFoldDB" id="A0A4R2K6D7"/>
<evidence type="ECO:0000256" key="1">
    <source>
        <dbReference type="ARBA" id="ARBA00004651"/>
    </source>
</evidence>
<feature type="domain" description="EccD-like transmembrane" evidence="8">
    <location>
        <begin position="121"/>
        <end position="461"/>
    </location>
</feature>
<dbReference type="NCBIfam" id="TIGR03920">
    <property type="entry name" value="T7SS_EccD"/>
    <property type="match status" value="1"/>
</dbReference>
<comment type="caution">
    <text evidence="9">The sequence shown here is derived from an EMBL/GenBank/DDBJ whole genome shotgun (WGS) entry which is preliminary data.</text>
</comment>
<reference evidence="9 10" key="1">
    <citation type="submission" date="2019-03" db="EMBL/GenBank/DDBJ databases">
        <title>Genomic Encyclopedia of Type Strains, Phase IV (KMG-IV): sequencing the most valuable type-strain genomes for metagenomic binning, comparative biology and taxonomic classification.</title>
        <authorList>
            <person name="Goeker M."/>
        </authorList>
    </citation>
    <scope>NUCLEOTIDE SEQUENCE [LARGE SCALE GENOMIC DNA]</scope>
    <source>
        <strain evidence="9 10">DSM 45934</strain>
    </source>
</reference>
<feature type="transmembrane region" description="Helical" evidence="7">
    <location>
        <begin position="320"/>
        <end position="338"/>
    </location>
</feature>
<feature type="transmembrane region" description="Helical" evidence="7">
    <location>
        <begin position="399"/>
        <end position="420"/>
    </location>
</feature>
<keyword evidence="10" id="KW-1185">Reference proteome</keyword>
<sequence>MATGTTVFSRVTVVAPRTRIDVALPADVAVADLLPMLLDMAKEATPDGGARHGGWCLAKLGDSPLDPSRTLGSLGIVDGDMLQLRRRNENPPPPLFDDVVDAIAEATPDSFRPWTKQTANRIGYVAGALALVTGAVAVFLGGPVSGGSAIAAAVTSGATAVLAVAIGAVIARAYQAATAGVLVAAAGGLPMAFVSGVYIVPHGPGAANFLLGSFLMGVVASASIMLLGAGVTTFVAAGTASVFGVLAFGVGTLIEHPPYGIAAGAAAAALAGISMLPRLTIQLAKLPLPNVPGSAEDLKEDSGFPDYRSIERRAGLAHEYMTGMIIGCGIVSAVSAVISASAPGVWGIILAIVVTLVLLLRGRTYANGSQAVALLATGMLSGGGVLIGWLVTADSFDRLLWVFGALMVIGAGALVLGVVFPQQRFSPPLRRGVDVFEAICIASVLPLALAVMNLYVTLRHLNFKI</sequence>
<evidence type="ECO:0000313" key="10">
    <source>
        <dbReference type="Proteomes" id="UP000295680"/>
    </source>
</evidence>
<protein>
    <submittedName>
        <fullName evidence="9">Type VII secretion integral membrane protein EccD</fullName>
    </submittedName>
</protein>
<comment type="similarity">
    <text evidence="2">Belongs to the EccD/Snm4 family.</text>
</comment>
<evidence type="ECO:0000259" key="8">
    <source>
        <dbReference type="Pfam" id="PF19053"/>
    </source>
</evidence>
<dbReference type="Proteomes" id="UP000295680">
    <property type="component" value="Unassembled WGS sequence"/>
</dbReference>
<feature type="transmembrane region" description="Helical" evidence="7">
    <location>
        <begin position="259"/>
        <end position="276"/>
    </location>
</feature>
<organism evidence="9 10">
    <name type="scientific">Actinocrispum wychmicini</name>
    <dbReference type="NCBI Taxonomy" id="1213861"/>
    <lineage>
        <taxon>Bacteria</taxon>
        <taxon>Bacillati</taxon>
        <taxon>Actinomycetota</taxon>
        <taxon>Actinomycetes</taxon>
        <taxon>Pseudonocardiales</taxon>
        <taxon>Pseudonocardiaceae</taxon>
        <taxon>Actinocrispum</taxon>
    </lineage>
</organism>
<keyword evidence="6 7" id="KW-0472">Membrane</keyword>
<feature type="transmembrane region" description="Helical" evidence="7">
    <location>
        <begin position="206"/>
        <end position="227"/>
    </location>
</feature>
<feature type="transmembrane region" description="Helical" evidence="7">
    <location>
        <begin position="177"/>
        <end position="200"/>
    </location>
</feature>
<dbReference type="PIRSF" id="PIRSF017804">
    <property type="entry name" value="Secretion_EccD1"/>
    <property type="match status" value="1"/>
</dbReference>
<dbReference type="Pfam" id="PF19053">
    <property type="entry name" value="EccD"/>
    <property type="match status" value="1"/>
</dbReference>
<dbReference type="RefSeq" id="WP_165960216.1">
    <property type="nucleotide sequence ID" value="NZ_SLWS01000001.1"/>
</dbReference>
<feature type="transmembrane region" description="Helical" evidence="7">
    <location>
        <begin position="372"/>
        <end position="393"/>
    </location>
</feature>
<feature type="transmembrane region" description="Helical" evidence="7">
    <location>
        <begin position="344"/>
        <end position="360"/>
    </location>
</feature>
<evidence type="ECO:0000313" key="9">
    <source>
        <dbReference type="EMBL" id="TCO65378.1"/>
    </source>
</evidence>
<evidence type="ECO:0000256" key="6">
    <source>
        <dbReference type="ARBA" id="ARBA00023136"/>
    </source>
</evidence>
<dbReference type="GO" id="GO:0005886">
    <property type="term" value="C:plasma membrane"/>
    <property type="evidence" value="ECO:0007669"/>
    <property type="project" value="UniProtKB-SubCell"/>
</dbReference>
<dbReference type="InterPro" id="IPR044049">
    <property type="entry name" value="EccD_transm"/>
</dbReference>
<name>A0A4R2K6D7_9PSEU</name>
<evidence type="ECO:0000256" key="7">
    <source>
        <dbReference type="SAM" id="Phobius"/>
    </source>
</evidence>
<evidence type="ECO:0000256" key="4">
    <source>
        <dbReference type="ARBA" id="ARBA00022692"/>
    </source>
</evidence>
<feature type="transmembrane region" description="Helical" evidence="7">
    <location>
        <begin position="148"/>
        <end position="170"/>
    </location>
</feature>
<evidence type="ECO:0000256" key="3">
    <source>
        <dbReference type="ARBA" id="ARBA00022475"/>
    </source>
</evidence>
<accession>A0A4R2K6D7</accession>
<evidence type="ECO:0000256" key="2">
    <source>
        <dbReference type="ARBA" id="ARBA00006162"/>
    </source>
</evidence>
<dbReference type="Gene3D" id="3.10.20.90">
    <property type="entry name" value="Phosphatidylinositol 3-kinase Catalytic Subunit, Chain A, domain 1"/>
    <property type="match status" value="1"/>
</dbReference>
<feature type="transmembrane region" description="Helical" evidence="7">
    <location>
        <begin position="432"/>
        <end position="456"/>
    </location>
</feature>
<proteinExistence type="inferred from homology"/>
<dbReference type="InterPro" id="IPR006707">
    <property type="entry name" value="T7SS_EccD"/>
</dbReference>
<keyword evidence="5 7" id="KW-1133">Transmembrane helix</keyword>
<feature type="transmembrane region" description="Helical" evidence="7">
    <location>
        <begin position="122"/>
        <end position="142"/>
    </location>
</feature>
<dbReference type="InterPro" id="IPR024962">
    <property type="entry name" value="YukD-like"/>
</dbReference>
<gene>
    <name evidence="9" type="ORF">EV192_1011170</name>
</gene>